<dbReference type="Gene3D" id="2.60.40.10">
    <property type="entry name" value="Immunoglobulins"/>
    <property type="match status" value="2"/>
</dbReference>
<dbReference type="PROSITE" id="PS51257">
    <property type="entry name" value="PROKAR_LIPOPROTEIN"/>
    <property type="match status" value="1"/>
</dbReference>
<evidence type="ECO:0000259" key="3">
    <source>
        <dbReference type="Pfam" id="PF15780"/>
    </source>
</evidence>
<dbReference type="Proteomes" id="UP001356704">
    <property type="component" value="Unassembled WGS sequence"/>
</dbReference>
<gene>
    <name evidence="4" type="ORF">V1468_10835</name>
</gene>
<dbReference type="PANTHER" id="PTHR45912">
    <property type="entry name" value="CILIA- AND FLAGELLA-ASSOCIATED PROTEIN 47"/>
    <property type="match status" value="1"/>
</dbReference>
<keyword evidence="2" id="KW-0963">Cytoplasm</keyword>
<protein>
    <submittedName>
        <fullName evidence="4">Choice-of-anchor D domain-containing protein</fullName>
    </submittedName>
</protein>
<dbReference type="InterPro" id="IPR031549">
    <property type="entry name" value="ASH"/>
</dbReference>
<evidence type="ECO:0000313" key="4">
    <source>
        <dbReference type="EMBL" id="MEF3079502.1"/>
    </source>
</evidence>
<dbReference type="InterPro" id="IPR013783">
    <property type="entry name" value="Ig-like_fold"/>
</dbReference>
<proteinExistence type="predicted"/>
<dbReference type="InterPro" id="IPR008964">
    <property type="entry name" value="Invasin/intimin_cell_adhesion"/>
</dbReference>
<dbReference type="SUPFAM" id="SSF49373">
    <property type="entry name" value="Invasin/intimin cell-adhesion fragments"/>
    <property type="match status" value="1"/>
</dbReference>
<dbReference type="Pfam" id="PF15780">
    <property type="entry name" value="ASH"/>
    <property type="match status" value="1"/>
</dbReference>
<accession>A0ABU7W6B5</accession>
<evidence type="ECO:0000256" key="2">
    <source>
        <dbReference type="ARBA" id="ARBA00022490"/>
    </source>
</evidence>
<comment type="caution">
    <text evidence="4">The sequence shown here is derived from an EMBL/GenBank/DDBJ whole genome shotgun (WGS) entry which is preliminary data.</text>
</comment>
<comment type="subcellular location">
    <subcellularLocation>
        <location evidence="1">Cytoplasm</location>
    </subcellularLocation>
</comment>
<dbReference type="RefSeq" id="WP_331810260.1">
    <property type="nucleotide sequence ID" value="NZ_JAZHOU010000003.1"/>
</dbReference>
<dbReference type="NCBIfam" id="NF012200">
    <property type="entry name" value="choice_anch_D"/>
    <property type="match status" value="2"/>
</dbReference>
<dbReference type="EMBL" id="JAZHOU010000003">
    <property type="protein sequence ID" value="MEF3079502.1"/>
    <property type="molecule type" value="Genomic_DNA"/>
</dbReference>
<organism evidence="4 5">
    <name type="scientific">Winogradskyella poriferorum</name>
    <dbReference type="NCBI Taxonomy" id="307627"/>
    <lineage>
        <taxon>Bacteria</taxon>
        <taxon>Pseudomonadati</taxon>
        <taxon>Bacteroidota</taxon>
        <taxon>Flavobacteriia</taxon>
        <taxon>Flavobacteriales</taxon>
        <taxon>Flavobacteriaceae</taxon>
        <taxon>Winogradskyella</taxon>
    </lineage>
</organism>
<feature type="domain" description="Abnormal spindle-like microcephaly-associated protein ASH" evidence="3">
    <location>
        <begin position="498"/>
        <end position="570"/>
    </location>
</feature>
<evidence type="ECO:0000256" key="1">
    <source>
        <dbReference type="ARBA" id="ARBA00004496"/>
    </source>
</evidence>
<keyword evidence="5" id="KW-1185">Reference proteome</keyword>
<dbReference type="PANTHER" id="PTHR45912:SF3">
    <property type="entry name" value="CILIA- AND FLAGELLA-ASSOCIATED PROTEIN 47"/>
    <property type="match status" value="1"/>
</dbReference>
<reference evidence="4 5" key="1">
    <citation type="submission" date="2024-02" db="EMBL/GenBank/DDBJ databases">
        <title>Winogradskyella poriferorum JCM 12885.</title>
        <authorList>
            <person name="Zhang D.-F."/>
            <person name="Fu Z.-Y."/>
        </authorList>
    </citation>
    <scope>NUCLEOTIDE SEQUENCE [LARGE SCALE GENOMIC DNA]</scope>
    <source>
        <strain evidence="4 5">JCM 12885</strain>
    </source>
</reference>
<name>A0ABU7W6B5_9FLAO</name>
<evidence type="ECO:0000313" key="5">
    <source>
        <dbReference type="Proteomes" id="UP001356704"/>
    </source>
</evidence>
<dbReference type="Gene3D" id="2.60.40.1120">
    <property type="entry name" value="Carboxypeptidase-like, regulatory domain"/>
    <property type="match status" value="1"/>
</dbReference>
<sequence length="834" mass="90713">MKKLLLIFFIILSSCDKNNEALEPELIEQLEIEIKDNVVVLSDNNQTTNEIAEILNGTLVVQPASLVEDVEVGSVLIGQEDGGFLVKVITKTIEGDQATFQVEQANMEDVFENAEFSFNADLSETPQRNTNNNNQNINSKRDGEGFSFDFSNTVIYQDGPVVFNITDGSAEFNPNFQFDFDFENSTLQQFEFSAENANLTIDCDLFFGLNAEDQLNVSTTIAEYDKTFTTFVGFVPVVVTVSTELVAELSIETSGQFGFTGGFTSVNTTTLGATYNNGVWDYIGETSSNTTGKPVDNSAVAEIMQNITITPKVDIKFYNVVGPYCTPIMTEDLTLGVNFDGEDPDWNAKVDAGLNIVVGADAQVLGETLVDYNTSIFSSNVTVWEAPKTLEIVSGNQQEGTQGAELDEPLKVKVTDNMGDPISNVPVYFQVTPGDGEVDNTSVLTDDEGFAEVIWTLGTFTTEQAVNVEIRNSGGDVVGETLVFTSNAGEVELSLIGDLSFGEVEIGSSENISFTIENPNSTPINVSSIDIPEGYSVNWNSGQIAAESTQDVVVTFSPTELQDYNGDIIVNNDVDDINNLIPVTGIGVVQNAISLSGDMNFGDVEIGSEEVRVLTVQNNTIVPMLVSSVDLPVGYTANWTGGLINGQSSQDIDITFSPNNVQNYNGSIIINNDLDSENNVIAVTGIGIEEVTGPDITGFWISNINMSECNAAGNSNDPDCVSHSTFEGLELEFSEDLNYNYCEDTSISCGIVYNDGVYTNTEVFLERSFNFDGVNLRMEIRTYSTSGFFFDDRTFIFEGVYEESTDSFSGNYSHETDGGLWNNLSIGTMTLTRP</sequence>